<proteinExistence type="predicted"/>
<evidence type="ECO:0000313" key="1">
    <source>
        <dbReference type="EMBL" id="CAD0200013.1"/>
    </source>
</evidence>
<dbReference type="PANTHER" id="PTHR13491:SF0">
    <property type="entry name" value="ZINC FINGER CCHC DOMAIN-CONTAINING PROTEIN 10"/>
    <property type="match status" value="1"/>
</dbReference>
<accession>A0A9N8KSL5</accession>
<organism evidence="1 2">
    <name type="scientific">Chrysodeixis includens</name>
    <name type="common">Soybean looper</name>
    <name type="synonym">Pseudoplusia includens</name>
    <dbReference type="NCBI Taxonomy" id="689277"/>
    <lineage>
        <taxon>Eukaryota</taxon>
        <taxon>Metazoa</taxon>
        <taxon>Ecdysozoa</taxon>
        <taxon>Arthropoda</taxon>
        <taxon>Hexapoda</taxon>
        <taxon>Insecta</taxon>
        <taxon>Pterygota</taxon>
        <taxon>Neoptera</taxon>
        <taxon>Endopterygota</taxon>
        <taxon>Lepidoptera</taxon>
        <taxon>Glossata</taxon>
        <taxon>Ditrysia</taxon>
        <taxon>Noctuoidea</taxon>
        <taxon>Noctuidae</taxon>
        <taxon>Plusiinae</taxon>
        <taxon>Chrysodeixis</taxon>
    </lineage>
</organism>
<gene>
    <name evidence="1" type="ORF">CINC_LOCUS1701</name>
</gene>
<sequence>MALSSSDSGTSDSSRSRLESLALWCRRSQALMPPSTRYLTVQQQVAVGVVGLVVQAQPGVDAAQHALPNSVSVTNLLSCKVLIVCASETNTHQQMALSSSDSGTSDSSRSRLESLALWCRRSQALMPPSTRYLTVQQQVAVGVVGLVVQAQPGVDAAQHALPNSVSVTNLLSCKVLIVCASETNTHQQMALSSSDSGTSDSSRSRLESLALWCRRSQALMPPSTRYLTVQQQVAVGVVGLVVQAQPGVDAAQHALPNSVSVTNLLSCKVLIVCASETNTHQQMALSSSDSGTSDSSRSRLESLALWCRRSQALMPPSTRYLTVQQQVAVGVVGLVVQAQPGVDAAQHALPNSVSVTNLLSCKVLIVCASETNTHQQMALSSSDSGTSDSSRSRLESLALWCRRSQALMPPSTRYLTV</sequence>
<evidence type="ECO:0000313" key="2">
    <source>
        <dbReference type="Proteomes" id="UP001154114"/>
    </source>
</evidence>
<reference evidence="1" key="1">
    <citation type="submission" date="2021-12" db="EMBL/GenBank/DDBJ databases">
        <authorList>
            <person name="King R."/>
        </authorList>
    </citation>
    <scope>NUCLEOTIDE SEQUENCE</scope>
</reference>
<dbReference type="Proteomes" id="UP001154114">
    <property type="component" value="Chromosome 11"/>
</dbReference>
<dbReference type="InterPro" id="IPR039715">
    <property type="entry name" value="ZCCHC10"/>
</dbReference>
<keyword evidence="2" id="KW-1185">Reference proteome</keyword>
<dbReference type="PANTHER" id="PTHR13491">
    <property type="entry name" value="ZCCHC10 PROTEIN"/>
    <property type="match status" value="1"/>
</dbReference>
<dbReference type="AlphaFoldDB" id="A0A9N8KSL5"/>
<name>A0A9N8KSL5_CHRIL</name>
<dbReference type="EMBL" id="LR824014">
    <property type="protein sequence ID" value="CAD0200013.1"/>
    <property type="molecule type" value="Genomic_DNA"/>
</dbReference>
<protein>
    <submittedName>
        <fullName evidence="1">Uncharacterized protein</fullName>
    </submittedName>
</protein>